<dbReference type="InterPro" id="IPR020849">
    <property type="entry name" value="Small_GTPase_Ras-type"/>
</dbReference>
<dbReference type="Pfam" id="PF00071">
    <property type="entry name" value="Ras"/>
    <property type="match status" value="1"/>
</dbReference>
<dbReference type="SMART" id="SM00175">
    <property type="entry name" value="RAB"/>
    <property type="match status" value="1"/>
</dbReference>
<dbReference type="GO" id="GO:0003924">
    <property type="term" value="F:GTPase activity"/>
    <property type="evidence" value="ECO:0007669"/>
    <property type="project" value="InterPro"/>
</dbReference>
<organism evidence="4 5">
    <name type="scientific">Naegleria lovaniensis</name>
    <name type="common">Amoeba</name>
    <dbReference type="NCBI Taxonomy" id="51637"/>
    <lineage>
        <taxon>Eukaryota</taxon>
        <taxon>Discoba</taxon>
        <taxon>Heterolobosea</taxon>
        <taxon>Tetramitia</taxon>
        <taxon>Eutetramitia</taxon>
        <taxon>Vahlkampfiidae</taxon>
        <taxon>Naegleria</taxon>
    </lineage>
</organism>
<protein>
    <recommendedName>
        <fullName evidence="6">Ras family small GTPase</fullName>
    </recommendedName>
</protein>
<evidence type="ECO:0000256" key="2">
    <source>
        <dbReference type="ARBA" id="ARBA00023134"/>
    </source>
</evidence>
<dbReference type="InterPro" id="IPR027417">
    <property type="entry name" value="P-loop_NTPase"/>
</dbReference>
<dbReference type="PROSITE" id="PS51419">
    <property type="entry name" value="RAB"/>
    <property type="match status" value="1"/>
</dbReference>
<dbReference type="InterPro" id="IPR005225">
    <property type="entry name" value="Small_GTP-bd"/>
</dbReference>
<keyword evidence="5" id="KW-1185">Reference proteome</keyword>
<dbReference type="GeneID" id="68102267"/>
<evidence type="ECO:0008006" key="6">
    <source>
        <dbReference type="Google" id="ProtNLM"/>
    </source>
</evidence>
<comment type="caution">
    <text evidence="4">The sequence shown here is derived from an EMBL/GenBank/DDBJ whole genome shotgun (WGS) entry which is preliminary data.</text>
</comment>
<evidence type="ECO:0000256" key="3">
    <source>
        <dbReference type="SAM" id="Coils"/>
    </source>
</evidence>
<dbReference type="PROSITE" id="PS51421">
    <property type="entry name" value="RAS"/>
    <property type="match status" value="1"/>
</dbReference>
<dbReference type="SUPFAM" id="SSF52540">
    <property type="entry name" value="P-loop containing nucleoside triphosphate hydrolases"/>
    <property type="match status" value="1"/>
</dbReference>
<evidence type="ECO:0000313" key="5">
    <source>
        <dbReference type="Proteomes" id="UP000816034"/>
    </source>
</evidence>
<evidence type="ECO:0000313" key="4">
    <source>
        <dbReference type="EMBL" id="KAG2393236.1"/>
    </source>
</evidence>
<dbReference type="PRINTS" id="PR00449">
    <property type="entry name" value="RASTRNSFRMNG"/>
</dbReference>
<accession>A0AA88H5Q4</accession>
<name>A0AA88H5Q4_NAELO</name>
<dbReference type="GO" id="GO:0007165">
    <property type="term" value="P:signal transduction"/>
    <property type="evidence" value="ECO:0007669"/>
    <property type="project" value="InterPro"/>
</dbReference>
<evidence type="ECO:0000256" key="1">
    <source>
        <dbReference type="ARBA" id="ARBA00022741"/>
    </source>
</evidence>
<keyword evidence="3" id="KW-0175">Coiled coil</keyword>
<dbReference type="GO" id="GO:0005525">
    <property type="term" value="F:GTP binding"/>
    <property type="evidence" value="ECO:0007669"/>
    <property type="project" value="UniProtKB-KW"/>
</dbReference>
<proteinExistence type="predicted"/>
<dbReference type="NCBIfam" id="TIGR00231">
    <property type="entry name" value="small_GTP"/>
    <property type="match status" value="1"/>
</dbReference>
<dbReference type="Proteomes" id="UP000816034">
    <property type="component" value="Unassembled WGS sequence"/>
</dbReference>
<dbReference type="PANTHER" id="PTHR24070">
    <property type="entry name" value="RAS, DI-RAS, AND RHEB FAMILY MEMBERS OF SMALL GTPASE SUPERFAMILY"/>
    <property type="match status" value="1"/>
</dbReference>
<dbReference type="AlphaFoldDB" id="A0AA88H5Q4"/>
<dbReference type="GO" id="GO:0016020">
    <property type="term" value="C:membrane"/>
    <property type="evidence" value="ECO:0007669"/>
    <property type="project" value="InterPro"/>
</dbReference>
<keyword evidence="2" id="KW-0342">GTP-binding</keyword>
<dbReference type="SMART" id="SM00173">
    <property type="entry name" value="RAS"/>
    <property type="match status" value="1"/>
</dbReference>
<feature type="coiled-coil region" evidence="3">
    <location>
        <begin position="89"/>
        <end position="116"/>
    </location>
</feature>
<dbReference type="Gene3D" id="3.40.50.300">
    <property type="entry name" value="P-loop containing nucleotide triphosphate hydrolases"/>
    <property type="match status" value="1"/>
</dbReference>
<dbReference type="EMBL" id="PYSW02000003">
    <property type="protein sequence ID" value="KAG2393236.1"/>
    <property type="molecule type" value="Genomic_DNA"/>
</dbReference>
<gene>
    <name evidence="4" type="ORF">C9374_009813</name>
</gene>
<dbReference type="RefSeq" id="XP_044555130.1">
    <property type="nucleotide sequence ID" value="XM_044700042.1"/>
</dbReference>
<dbReference type="InterPro" id="IPR001806">
    <property type="entry name" value="Small_GTPase"/>
</dbReference>
<sequence>MSQPVSDEFTLAVCGGVGKSSLTVQWTQNHFMKYYDPTIESTFSVHKIIDNKETHLTIIDTAGQDEYKTLRDVYMRSAFGFVLVFDCTLKSSLEELKEFTKQLERLKKEEVHDEEEHEKKWKGNLYPCVVVANKFDLIPEDYENRELTEKEIKEFMKTELLLSENTPLIFTSAKTAWNVVECFETIVREMRAFSKVELPPQEVTSSHQANSSTSRKRNSLFLTKMASVSDSHDCQNDLKMFLM</sequence>
<dbReference type="SMART" id="SM00174">
    <property type="entry name" value="RHO"/>
    <property type="match status" value="1"/>
</dbReference>
<reference evidence="4 5" key="1">
    <citation type="journal article" date="2018" name="BMC Genomics">
        <title>The genome of Naegleria lovaniensis, the basis for a comparative approach to unravel pathogenicity factors of the human pathogenic amoeba N. fowleri.</title>
        <authorList>
            <person name="Liechti N."/>
            <person name="Schurch N."/>
            <person name="Bruggmann R."/>
            <person name="Wittwer M."/>
        </authorList>
    </citation>
    <scope>NUCLEOTIDE SEQUENCE [LARGE SCALE GENOMIC DNA]</scope>
    <source>
        <strain evidence="4 5">ATCC 30569</strain>
    </source>
</reference>
<keyword evidence="1" id="KW-0547">Nucleotide-binding</keyword>